<dbReference type="PROSITE" id="PS00455">
    <property type="entry name" value="AMP_BINDING"/>
    <property type="match status" value="2"/>
</dbReference>
<dbReference type="Gene3D" id="1.10.1200.10">
    <property type="entry name" value="ACP-like"/>
    <property type="match status" value="2"/>
</dbReference>
<dbReference type="InterPro" id="IPR041464">
    <property type="entry name" value="TubC_N"/>
</dbReference>
<dbReference type="InterPro" id="IPR045851">
    <property type="entry name" value="AMP-bd_C_sf"/>
</dbReference>
<evidence type="ECO:0000256" key="1">
    <source>
        <dbReference type="ARBA" id="ARBA00022450"/>
    </source>
</evidence>
<dbReference type="Pfam" id="PF00501">
    <property type="entry name" value="AMP-binding"/>
    <property type="match status" value="2"/>
</dbReference>
<dbReference type="Gene3D" id="3.30.300.30">
    <property type="match status" value="2"/>
</dbReference>
<sequence length="2234" mass="249345">MNISTFLDYCLNNQVMLSVDNNQLKVNAPKDVLQLEQVNFIKENKSKIIEILSGLELQNEKSVMFSQPVDDGTIISKGQRQMWLLDQVTSGQPYCFFRILRLDGRLDYKALNEAFAVLIHRHKQLRTTYQEKDGVIASVCLDDYSFAVESSVIHKNNNSQAALDTLIANFQAYEFDLASDVMLKAHVASKGDTEHYLLIKCHHIATDGWSLELINQELNVIYSALESGKTYSLPSLQHEYGHFSQWQNYYLNHPSADADRAFWSTYLNDVSGPLNLSCMTKEANASLIAETMSTTLDEQLICKLKKMCSKHNMTMYTLLQFAFTVLLSRYSQQQDVVIGTPVANRDDAQLQSLVGYFVNTLPIRFQVDGHVSFSNNIQRYQDMLSEVMEHKDLPLNDIVNTASISGDLVTQTLFTYSAFESSVTTLGRMNIDILEPTYKKTDIELHLNCIENRGEVICQWHYANTLFEPCFIQGMSAHFVTMLQGIVEIESSEQPLSQIALLSDDEMNHLIYAHNDTAMDYPKDKCIHELFEQHAQDNPDNIAAIFDNETLTYRELNERANQLAHYLVEQQGVTPDTLIGLCVERSLEMIIGILGILKAGGAYVPLDPSYPKERLDYMVEDAGLTIIVSHAQVSEVLSGYAAQVIHLDDKSSYKDQSIENIAKSSLALTSSHLAYVIYTSGSTGRPKGVLLQHQGAVNLSLNQAMLFGVSSNSRVLHFASISFDAATWEWLMALNFGAALVIANQEMRLNSELLLEFIFEQKITHATLPPAFLMSSQFRRDLSLQALIVAGEQCADDIINTWGKSYRLFNAYGPSETSVCATVGELKGSHIHIGNNLRNVSLFVLDHEKKLTPKGIVGELYIGGDGLARGYLNRPELTSKSFIDNPYYDQGKPNSSERLYRTGDLVRYLSDDNLEFIGRVDDQVKIRGFRVELGEVETLLSAHSGVDSALVMAKALAGSQQLVGYIKSSAELDDSERLELVTQVKRSLLTQLPDYMIPTVIMVVGEWPLTLNGKIDKKALPSIDSHLLLTTYQAPEGDVEHALVDIIANELKLEANNVSVTSGFYELGGHSLLALKIQSKLKQAGYFLNISDILLPISLQALANKMRRYDDQVERFVPPKNTIDSSGNAITAEQLNMVELSESQLSQLISKVPGGKGNVSDIYSLSPLQEGMLFHHIMDKEEDLYLSSFTLQLHDKAVLERFIEAMRVLVNRHDTLRTTFFWEDLPEPTQVVLKECELEVRHLTLDEYDSIEAGRAQLESYLESRMCLQEGPLLKLKVGKCEGKAEYIVLVEHHHLIIDHIGLDIMVEELSAIMGQQTELLLPPTPYRNIVAYAKMKNNANQGVAYFQDKLAGLEDKTEVFSSKIASEEQIFSQNIAPSTAKVLRNVSKRIGQNVSSILHTAWSLVASQCTNNTDIAFGTVLSGRLNNYASSQRTMGMAINTLPLRVSVAGQNVKDVVEQVSVNLQELIEVEQTPLSSVLNLTPLGSGLFNSVLNYRHSQEMQGENEIIRGCNVLGAQERNNYAVFINIDDYDASGGFNISIQTANGTSAEKLHDYFTRALNGLLLSLESEQSIPLTAISVLPENELEHLTHTLNETHSDYAKDMCIHELFEEQVRANPSHIAVVFEGIEFTYNELNEKANQLAHALVTDYQVTPDTLIGLSVERSLEMVVGVLAILKAGGAYVPLDPSYPLERLKFMVEDADVHLILTQSTFSELHREFSAQVIEIDDLCTTQASTNSMFGHLPVNNLNRKAQALTSNHLAYVIYTSGSTGKPKGVLVEHRGVVNYLCHAKKYWQPDHKGAVVSSPLSFDATVTSLLTPLVSGKELVVLPEDMLRTFELLSWYLFEQGDSWMFKITPTHLDGLFPFFTNETPCLHAHSIVIGGEQLTTAIVNKWQGECLPNATYINEYGPTETVVGCTTYSVSDVRDLAQCSASVLIGRPINNTQLYVLNNGIQAPLGVIGELCIAGDGVTRGYLNRSDLTEEKFTTFTTESGKSERIYRSGDMVRYISDGNLEFICRADDQVKIRGFRIEIGEVEAQLAQLEWVDSAFAMMQYVDGQPLLSGYVKLHSHMQGDALTDNYASQIKSALMQRLPDYMVPNAIVIVDEWPLTPNGKVDKKALPEPQGGAHEGIYTAPETDTEKALVAIWAELLNLETSKISTTASFFDLGGHSLLMVRLFSHIQSEFGLSLDLKVLYDTPYIKELAQLCDVIITKQQLKERLTQRVESEMEEVEF</sequence>
<dbReference type="InterPro" id="IPR020806">
    <property type="entry name" value="PKS_PP-bd"/>
</dbReference>
<gene>
    <name evidence="4" type="ORF">PAUR_a4578</name>
</gene>
<dbReference type="SUPFAM" id="SSF56801">
    <property type="entry name" value="Acetyl-CoA synthetase-like"/>
    <property type="match status" value="2"/>
</dbReference>
<dbReference type="SMART" id="SM00823">
    <property type="entry name" value="PKS_PP"/>
    <property type="match status" value="1"/>
</dbReference>
<feature type="domain" description="Carrier" evidence="3">
    <location>
        <begin position="1034"/>
        <end position="1113"/>
    </location>
</feature>
<dbReference type="SUPFAM" id="SSF47336">
    <property type="entry name" value="ACP-like"/>
    <property type="match status" value="2"/>
</dbReference>
<keyword evidence="1" id="KW-0596">Phosphopantetheine</keyword>
<dbReference type="Gene3D" id="2.30.38.10">
    <property type="entry name" value="Luciferase, Domain 3"/>
    <property type="match status" value="2"/>
</dbReference>
<dbReference type="InterPro" id="IPR020845">
    <property type="entry name" value="AMP-binding_CS"/>
</dbReference>
<dbReference type="InterPro" id="IPR001242">
    <property type="entry name" value="Condensation_dom"/>
</dbReference>
<evidence type="ECO:0000313" key="5">
    <source>
        <dbReference type="Proteomes" id="UP000615755"/>
    </source>
</evidence>
<dbReference type="Pfam" id="PF00550">
    <property type="entry name" value="PP-binding"/>
    <property type="match status" value="2"/>
</dbReference>
<dbReference type="Pfam" id="PF18563">
    <property type="entry name" value="TubC_N"/>
    <property type="match status" value="1"/>
</dbReference>
<dbReference type="RefSeq" id="WP_192509141.1">
    <property type="nucleotide sequence ID" value="NZ_AQGV01000014.1"/>
</dbReference>
<evidence type="ECO:0000259" key="3">
    <source>
        <dbReference type="PROSITE" id="PS50075"/>
    </source>
</evidence>
<dbReference type="InterPro" id="IPR044894">
    <property type="entry name" value="TubC_N_sf"/>
</dbReference>
<dbReference type="Proteomes" id="UP000615755">
    <property type="component" value="Unassembled WGS sequence"/>
</dbReference>
<evidence type="ECO:0000256" key="2">
    <source>
        <dbReference type="ARBA" id="ARBA00022553"/>
    </source>
</evidence>
<dbReference type="Gene3D" id="3.40.50.980">
    <property type="match status" value="4"/>
</dbReference>
<dbReference type="Gene3D" id="3.30.559.30">
    <property type="entry name" value="Nonribosomal peptide synthetase, condensation domain"/>
    <property type="match status" value="2"/>
</dbReference>
<dbReference type="SUPFAM" id="SSF52777">
    <property type="entry name" value="CoA-dependent acyltransferases"/>
    <property type="match status" value="4"/>
</dbReference>
<dbReference type="InterPro" id="IPR036736">
    <property type="entry name" value="ACP-like_sf"/>
</dbReference>
<reference evidence="4 5" key="1">
    <citation type="submission" date="2015-03" db="EMBL/GenBank/DDBJ databases">
        <title>Genome sequence of Pseudoalteromonas aurantia.</title>
        <authorList>
            <person name="Xie B.-B."/>
            <person name="Rong J.-C."/>
            <person name="Qin Q.-L."/>
            <person name="Zhang Y.-Z."/>
        </authorList>
    </citation>
    <scope>NUCLEOTIDE SEQUENCE [LARGE SCALE GENOMIC DNA]</scope>
    <source>
        <strain evidence="4 5">208</strain>
    </source>
</reference>
<evidence type="ECO:0000313" key="4">
    <source>
        <dbReference type="EMBL" id="MBE0369966.1"/>
    </source>
</evidence>
<dbReference type="PANTHER" id="PTHR45527">
    <property type="entry name" value="NONRIBOSOMAL PEPTIDE SYNTHETASE"/>
    <property type="match status" value="1"/>
</dbReference>
<dbReference type="PROSITE" id="PS50075">
    <property type="entry name" value="CARRIER"/>
    <property type="match status" value="2"/>
</dbReference>
<dbReference type="PANTHER" id="PTHR45527:SF1">
    <property type="entry name" value="FATTY ACID SYNTHASE"/>
    <property type="match status" value="1"/>
</dbReference>
<dbReference type="Gene3D" id="1.10.10.1830">
    <property type="entry name" value="Non-ribosomal peptide synthase, adenylation domain"/>
    <property type="match status" value="1"/>
</dbReference>
<dbReference type="NCBIfam" id="TIGR01733">
    <property type="entry name" value="AA-adenyl-dom"/>
    <property type="match status" value="2"/>
</dbReference>
<dbReference type="InterPro" id="IPR023213">
    <property type="entry name" value="CAT-like_dom_sf"/>
</dbReference>
<dbReference type="CDD" id="cd05930">
    <property type="entry name" value="A_NRPS"/>
    <property type="match status" value="2"/>
</dbReference>
<name>A0ABR9EG44_9GAMM</name>
<dbReference type="InterPro" id="IPR000873">
    <property type="entry name" value="AMP-dep_synth/lig_dom"/>
</dbReference>
<dbReference type="InterPro" id="IPR009081">
    <property type="entry name" value="PP-bd_ACP"/>
</dbReference>
<organism evidence="4 5">
    <name type="scientific">Pseudoalteromonas aurantia 208</name>
    <dbReference type="NCBI Taxonomy" id="1314867"/>
    <lineage>
        <taxon>Bacteria</taxon>
        <taxon>Pseudomonadati</taxon>
        <taxon>Pseudomonadota</taxon>
        <taxon>Gammaproteobacteria</taxon>
        <taxon>Alteromonadales</taxon>
        <taxon>Pseudoalteromonadaceae</taxon>
        <taxon>Pseudoalteromonas</taxon>
    </lineage>
</organism>
<dbReference type="NCBIfam" id="NF003417">
    <property type="entry name" value="PRK04813.1"/>
    <property type="match status" value="2"/>
</dbReference>
<dbReference type="Pfam" id="PF00668">
    <property type="entry name" value="Condensation"/>
    <property type="match status" value="2"/>
</dbReference>
<keyword evidence="2" id="KW-0597">Phosphoprotein</keyword>
<comment type="caution">
    <text evidence="4">The sequence shown here is derived from an EMBL/GenBank/DDBJ whole genome shotgun (WGS) entry which is preliminary data.</text>
</comment>
<accession>A0ABR9EG44</accession>
<dbReference type="Gene3D" id="3.30.559.10">
    <property type="entry name" value="Chloramphenicol acetyltransferase-like domain"/>
    <property type="match status" value="2"/>
</dbReference>
<protein>
    <recommendedName>
        <fullName evidence="3">Carrier domain-containing protein</fullName>
    </recommendedName>
</protein>
<dbReference type="InterPro" id="IPR010071">
    <property type="entry name" value="AA_adenyl_dom"/>
</dbReference>
<dbReference type="EMBL" id="AQGV01000014">
    <property type="protein sequence ID" value="MBE0369966.1"/>
    <property type="molecule type" value="Genomic_DNA"/>
</dbReference>
<feature type="domain" description="Carrier" evidence="3">
    <location>
        <begin position="2135"/>
        <end position="2212"/>
    </location>
</feature>
<proteinExistence type="predicted"/>
<keyword evidence="5" id="KW-1185">Reference proteome</keyword>